<dbReference type="RefSeq" id="WP_013626516.1">
    <property type="nucleotide sequence ID" value="NC_015174.1"/>
</dbReference>
<dbReference type="Proteomes" id="UP000006860">
    <property type="component" value="Chromosome"/>
</dbReference>
<dbReference type="AlphaFoldDB" id="F0SML0"/>
<dbReference type="PRINTS" id="PR00046">
    <property type="entry name" value="SIGMA70FCT"/>
</dbReference>
<sequence>MVSLSHHNEGKNGTETLSVKKQKQQQGKSRVSLDRASNAVRDRAKAILRTEIDFVPNAFFAKRSAEKFFDNEEMEIDVTPRTRSKSEGSLPTHLSQLCGTPLLTPEQEVSSFRRMNYLKFRFNRIRSKLNAETATAEQVAEAESTLRQANSVRDLLIRANLRLVVSVARKFVTPQLTFDELFSDGVIALMNAVEKFDYDRGYRFSTYAYYSISRSLYRFIKVQRKNRIHSDVLEQVVEADDDGQSGWNQESWDFVNEELDSMLAQLDQRERWIIRQRYTFDSEGKAPTYKVLAEKLGVCNERVRQLEKRALSKLRNLSDDGRFSDILEALDI</sequence>
<dbReference type="eggNOG" id="COG0568">
    <property type="taxonomic scope" value="Bacteria"/>
</dbReference>
<feature type="region of interest" description="Disordered" evidence="5">
    <location>
        <begin position="1"/>
        <end position="37"/>
    </location>
</feature>
<dbReference type="InterPro" id="IPR036388">
    <property type="entry name" value="WH-like_DNA-bd_sf"/>
</dbReference>
<accession>F0SML0</accession>
<evidence type="ECO:0000256" key="4">
    <source>
        <dbReference type="ARBA" id="ARBA00023163"/>
    </source>
</evidence>
<dbReference type="HOGENOM" id="CLU_014793_3_6_0"/>
<dbReference type="Pfam" id="PF04542">
    <property type="entry name" value="Sigma70_r2"/>
    <property type="match status" value="1"/>
</dbReference>
<keyword evidence="4" id="KW-0804">Transcription</keyword>
<gene>
    <name evidence="8" type="ordered locus">Plabr_0142</name>
</gene>
<dbReference type="InterPro" id="IPR007630">
    <property type="entry name" value="RNA_pol_sigma70_r4"/>
</dbReference>
<feature type="domain" description="RNA polymerase sigma-70 region 2" evidence="6">
    <location>
        <begin position="156"/>
        <end position="224"/>
    </location>
</feature>
<dbReference type="EMBL" id="CP002546">
    <property type="protein sequence ID" value="ADY57772.1"/>
    <property type="molecule type" value="Genomic_DNA"/>
</dbReference>
<dbReference type="InterPro" id="IPR014284">
    <property type="entry name" value="RNA_pol_sigma-70_dom"/>
</dbReference>
<dbReference type="OrthoDB" id="9780321at2"/>
<evidence type="ECO:0000256" key="5">
    <source>
        <dbReference type="SAM" id="MobiDB-lite"/>
    </source>
</evidence>
<dbReference type="InterPro" id="IPR050239">
    <property type="entry name" value="Sigma-70_RNA_pol_init_factors"/>
</dbReference>
<dbReference type="SUPFAM" id="SSF88659">
    <property type="entry name" value="Sigma3 and sigma4 domains of RNA polymerase sigma factors"/>
    <property type="match status" value="1"/>
</dbReference>
<evidence type="ECO:0000259" key="7">
    <source>
        <dbReference type="Pfam" id="PF04545"/>
    </source>
</evidence>
<protein>
    <submittedName>
        <fullName evidence="8">RNA polymerase, sigma 32 subunit, RpoH</fullName>
    </submittedName>
</protein>
<dbReference type="InterPro" id="IPR013325">
    <property type="entry name" value="RNA_pol_sigma_r2"/>
</dbReference>
<evidence type="ECO:0000313" key="8">
    <source>
        <dbReference type="EMBL" id="ADY57772.1"/>
    </source>
</evidence>
<dbReference type="Pfam" id="PF04545">
    <property type="entry name" value="Sigma70_r4"/>
    <property type="match status" value="1"/>
</dbReference>
<dbReference type="GO" id="GO:0016987">
    <property type="term" value="F:sigma factor activity"/>
    <property type="evidence" value="ECO:0007669"/>
    <property type="project" value="UniProtKB-KW"/>
</dbReference>
<reference evidence="9" key="1">
    <citation type="submission" date="2011-02" db="EMBL/GenBank/DDBJ databases">
        <title>The complete genome of Planctomyces brasiliensis DSM 5305.</title>
        <authorList>
            <person name="Lucas S."/>
            <person name="Copeland A."/>
            <person name="Lapidus A."/>
            <person name="Bruce D."/>
            <person name="Goodwin L."/>
            <person name="Pitluck S."/>
            <person name="Kyrpides N."/>
            <person name="Mavromatis K."/>
            <person name="Pagani I."/>
            <person name="Ivanova N."/>
            <person name="Ovchinnikova G."/>
            <person name="Lu M."/>
            <person name="Detter J.C."/>
            <person name="Han C."/>
            <person name="Land M."/>
            <person name="Hauser L."/>
            <person name="Markowitz V."/>
            <person name="Cheng J.-F."/>
            <person name="Hugenholtz P."/>
            <person name="Woyke T."/>
            <person name="Wu D."/>
            <person name="Tindall B."/>
            <person name="Pomrenke H.G."/>
            <person name="Brambilla E."/>
            <person name="Klenk H.-P."/>
            <person name="Eisen J.A."/>
        </authorList>
    </citation>
    <scope>NUCLEOTIDE SEQUENCE [LARGE SCALE GENOMIC DNA]</scope>
    <source>
        <strain evidence="9">ATCC 49424 / DSM 5305 / JCM 21570 / NBRC 103401 / IFAM 1448</strain>
    </source>
</reference>
<dbReference type="InterPro" id="IPR000943">
    <property type="entry name" value="RNA_pol_sigma70"/>
</dbReference>
<dbReference type="PANTHER" id="PTHR30603">
    <property type="entry name" value="RNA POLYMERASE SIGMA FACTOR RPO"/>
    <property type="match status" value="1"/>
</dbReference>
<dbReference type="Gene3D" id="1.20.120.1810">
    <property type="match status" value="1"/>
</dbReference>
<evidence type="ECO:0000259" key="6">
    <source>
        <dbReference type="Pfam" id="PF04542"/>
    </source>
</evidence>
<feature type="domain" description="RNA polymerase sigma-70 region 4" evidence="7">
    <location>
        <begin position="263"/>
        <end position="316"/>
    </location>
</feature>
<dbReference type="GO" id="GO:0003677">
    <property type="term" value="F:DNA binding"/>
    <property type="evidence" value="ECO:0007669"/>
    <property type="project" value="UniProtKB-KW"/>
</dbReference>
<dbReference type="STRING" id="756272.Plabr_0142"/>
<dbReference type="KEGG" id="pbs:Plabr_0142"/>
<dbReference type="NCBIfam" id="TIGR02937">
    <property type="entry name" value="sigma70-ECF"/>
    <property type="match status" value="1"/>
</dbReference>
<organism evidence="8 9">
    <name type="scientific">Rubinisphaera brasiliensis (strain ATCC 49424 / DSM 5305 / JCM 21570 / IAM 15109 / NBRC 103401 / IFAM 1448)</name>
    <name type="common">Planctomyces brasiliensis</name>
    <dbReference type="NCBI Taxonomy" id="756272"/>
    <lineage>
        <taxon>Bacteria</taxon>
        <taxon>Pseudomonadati</taxon>
        <taxon>Planctomycetota</taxon>
        <taxon>Planctomycetia</taxon>
        <taxon>Planctomycetales</taxon>
        <taxon>Planctomycetaceae</taxon>
        <taxon>Rubinisphaera</taxon>
    </lineage>
</organism>
<feature type="compositionally biased region" description="Basic and acidic residues" evidence="5">
    <location>
        <begin position="1"/>
        <end position="12"/>
    </location>
</feature>
<dbReference type="PANTHER" id="PTHR30603:SF60">
    <property type="entry name" value="RNA POLYMERASE SIGMA FACTOR RPOD"/>
    <property type="match status" value="1"/>
</dbReference>
<dbReference type="InterPro" id="IPR013324">
    <property type="entry name" value="RNA_pol_sigma_r3/r4-like"/>
</dbReference>
<evidence type="ECO:0000313" key="9">
    <source>
        <dbReference type="Proteomes" id="UP000006860"/>
    </source>
</evidence>
<evidence type="ECO:0000256" key="3">
    <source>
        <dbReference type="ARBA" id="ARBA00023125"/>
    </source>
</evidence>
<dbReference type="Gene3D" id="1.10.10.10">
    <property type="entry name" value="Winged helix-like DNA-binding domain superfamily/Winged helix DNA-binding domain"/>
    <property type="match status" value="1"/>
</dbReference>
<name>F0SML0_RUBBR</name>
<keyword evidence="2" id="KW-0731">Sigma factor</keyword>
<dbReference type="CDD" id="cd06171">
    <property type="entry name" value="Sigma70_r4"/>
    <property type="match status" value="1"/>
</dbReference>
<evidence type="ECO:0000256" key="1">
    <source>
        <dbReference type="ARBA" id="ARBA00023015"/>
    </source>
</evidence>
<dbReference type="GO" id="GO:0006352">
    <property type="term" value="P:DNA-templated transcription initiation"/>
    <property type="evidence" value="ECO:0007669"/>
    <property type="project" value="InterPro"/>
</dbReference>
<keyword evidence="9" id="KW-1185">Reference proteome</keyword>
<dbReference type="InterPro" id="IPR007627">
    <property type="entry name" value="RNA_pol_sigma70_r2"/>
</dbReference>
<dbReference type="SUPFAM" id="SSF88946">
    <property type="entry name" value="Sigma2 domain of RNA polymerase sigma factors"/>
    <property type="match status" value="1"/>
</dbReference>
<proteinExistence type="predicted"/>
<keyword evidence="1" id="KW-0805">Transcription regulation</keyword>
<evidence type="ECO:0000256" key="2">
    <source>
        <dbReference type="ARBA" id="ARBA00023082"/>
    </source>
</evidence>
<keyword evidence="3" id="KW-0238">DNA-binding</keyword>